<comment type="caution">
    <text evidence="1">The sequence shown here is derived from an EMBL/GenBank/DDBJ whole genome shotgun (WGS) entry which is preliminary data.</text>
</comment>
<name>A0A1B8PEY6_HAEHA</name>
<organism evidence="1 2">
    <name type="scientific">Haemophilus haemolyticus</name>
    <dbReference type="NCBI Taxonomy" id="726"/>
    <lineage>
        <taxon>Bacteria</taxon>
        <taxon>Pseudomonadati</taxon>
        <taxon>Pseudomonadota</taxon>
        <taxon>Gammaproteobacteria</taxon>
        <taxon>Pasteurellales</taxon>
        <taxon>Pasteurellaceae</taxon>
        <taxon>Haemophilus</taxon>
    </lineage>
</organism>
<evidence type="ECO:0000313" key="2">
    <source>
        <dbReference type="Proteomes" id="UP000092611"/>
    </source>
</evidence>
<dbReference type="Proteomes" id="UP000092611">
    <property type="component" value="Unassembled WGS sequence"/>
</dbReference>
<sequence length="168" mass="19822">MNAYFDDVIADGITYSLEHLNPFYLKFFGEKISKEITLKILYSDHCFTARKNKSDSNSERCFNLERYELSKLLPELIEKMNNGSVQVFQTSARRNFAYVVKTTLHDKDYNIFFEVRKRNTSNPDCDLVMRIESAYVFDEGKSLEYTGKIRFLILCQKIYLGEKIQCRK</sequence>
<dbReference type="RefSeq" id="WP_065246332.1">
    <property type="nucleotide sequence ID" value="NZ_LZDL01000023.1"/>
</dbReference>
<dbReference type="AlphaFoldDB" id="A0A1B8PEY6"/>
<dbReference type="EMBL" id="LZDL01000023">
    <property type="protein sequence ID" value="OBX46830.1"/>
    <property type="molecule type" value="Genomic_DNA"/>
</dbReference>
<dbReference type="OrthoDB" id="63182at2"/>
<gene>
    <name evidence="1" type="ORF">A9Z62_01540</name>
</gene>
<evidence type="ECO:0000313" key="1">
    <source>
        <dbReference type="EMBL" id="OBX46830.1"/>
    </source>
</evidence>
<accession>A0A1B8PEY6</accession>
<protein>
    <submittedName>
        <fullName evidence="1">Uncharacterized protein</fullName>
    </submittedName>
</protein>
<proteinExistence type="predicted"/>
<reference evidence="1 2" key="1">
    <citation type="submission" date="2016-06" db="EMBL/GenBank/DDBJ databases">
        <title>Draft genome of Haemophilus haemolyticus CCUG 24149.</title>
        <authorList>
            <person name="Engstrom-Jakobsson H."/>
            <person name="Salva-Serra F."/>
            <person name="Thorell K."/>
            <person name="Gonzales-Siles L."/>
            <person name="Karlsson R."/>
            <person name="Boulund F."/>
            <person name="Engstrand L."/>
            <person name="Kristiansson E."/>
            <person name="Moore E."/>
        </authorList>
    </citation>
    <scope>NUCLEOTIDE SEQUENCE [LARGE SCALE GENOMIC DNA]</scope>
    <source>
        <strain evidence="1 2">CCUG 24149</strain>
    </source>
</reference>